<sequence>GRLVNDMPQFSIITIIQITPKTLAGTTEFMKYSFVIKNIGVHTNGYLPKCNDGGPNNKRKYTVVLAADKKCIPNFENLRTDF</sequence>
<protein>
    <submittedName>
        <fullName evidence="1">Uncharacterized protein</fullName>
    </submittedName>
</protein>
<organism evidence="1">
    <name type="scientific">Arion vulgaris</name>
    <dbReference type="NCBI Taxonomy" id="1028688"/>
    <lineage>
        <taxon>Eukaryota</taxon>
        <taxon>Metazoa</taxon>
        <taxon>Spiralia</taxon>
        <taxon>Lophotrochozoa</taxon>
        <taxon>Mollusca</taxon>
        <taxon>Gastropoda</taxon>
        <taxon>Heterobranchia</taxon>
        <taxon>Euthyneura</taxon>
        <taxon>Panpulmonata</taxon>
        <taxon>Eupulmonata</taxon>
        <taxon>Stylommatophora</taxon>
        <taxon>Helicina</taxon>
        <taxon>Arionoidea</taxon>
        <taxon>Arionidae</taxon>
        <taxon>Arion</taxon>
    </lineage>
</organism>
<dbReference type="AlphaFoldDB" id="A0A0B6XYY5"/>
<accession>A0A0B6XYY5</accession>
<gene>
    <name evidence="1" type="primary">ORF6279</name>
</gene>
<evidence type="ECO:0000313" key="1">
    <source>
        <dbReference type="EMBL" id="CEK49068.1"/>
    </source>
</evidence>
<feature type="non-terminal residue" evidence="1">
    <location>
        <position position="1"/>
    </location>
</feature>
<name>A0A0B6XYY5_9EUPU</name>
<dbReference type="EMBL" id="HACG01002203">
    <property type="protein sequence ID" value="CEK49068.1"/>
    <property type="molecule type" value="Transcribed_RNA"/>
</dbReference>
<proteinExistence type="predicted"/>
<reference evidence="1" key="1">
    <citation type="submission" date="2014-12" db="EMBL/GenBank/DDBJ databases">
        <title>Insight into the proteome of Arion vulgaris.</title>
        <authorList>
            <person name="Aradska J."/>
            <person name="Bulat T."/>
            <person name="Smidak R."/>
            <person name="Sarate P."/>
            <person name="Gangsoo J."/>
            <person name="Sialana F."/>
            <person name="Bilban M."/>
            <person name="Lubec G."/>
        </authorList>
    </citation>
    <scope>NUCLEOTIDE SEQUENCE</scope>
    <source>
        <tissue evidence="1">Skin</tissue>
    </source>
</reference>